<evidence type="ECO:0000256" key="1">
    <source>
        <dbReference type="ARBA" id="ARBA00004651"/>
    </source>
</evidence>
<dbReference type="Proteomes" id="UP000001845">
    <property type="component" value="Chromosome"/>
</dbReference>
<dbReference type="HOGENOM" id="CLU_1336264_0_0_14"/>
<evidence type="ECO:0000256" key="3">
    <source>
        <dbReference type="ARBA" id="ARBA00022692"/>
    </source>
</evidence>
<dbReference type="GO" id="GO:0005886">
    <property type="term" value="C:plasma membrane"/>
    <property type="evidence" value="ECO:0007669"/>
    <property type="project" value="UniProtKB-SubCell"/>
</dbReference>
<dbReference type="InterPro" id="IPR051461">
    <property type="entry name" value="UPF0750_membrane"/>
</dbReference>
<dbReference type="Pfam" id="PF10035">
    <property type="entry name" value="DUF2179"/>
    <property type="match status" value="1"/>
</dbReference>
<keyword evidence="5 6" id="KW-0472">Membrane</keyword>
<feature type="domain" description="DUF2179" evidence="7">
    <location>
        <begin position="143"/>
        <end position="196"/>
    </location>
</feature>
<dbReference type="InterPro" id="IPR019264">
    <property type="entry name" value="DUF2179"/>
</dbReference>
<dbReference type="AlphaFoldDB" id="D5E679"/>
<dbReference type="PANTHER" id="PTHR33545:SF5">
    <property type="entry name" value="UPF0750 MEMBRANE PROTEIN YITT"/>
    <property type="match status" value="1"/>
</dbReference>
<keyword evidence="4 6" id="KW-1133">Transmembrane helix</keyword>
<reference key="2">
    <citation type="submission" date="2010-03" db="EMBL/GenBank/DDBJ databases">
        <authorList>
            <person name="Ma Z."/>
            <person name="Wang X."/>
            <person name="Liu H."/>
        </authorList>
    </citation>
    <scope>NUCLEOTIDE SEQUENCE</scope>
    <source>
        <strain>MP145</strain>
    </source>
</reference>
<evidence type="ECO:0000256" key="4">
    <source>
        <dbReference type="ARBA" id="ARBA00022989"/>
    </source>
</evidence>
<evidence type="ECO:0000256" key="6">
    <source>
        <dbReference type="SAM" id="Phobius"/>
    </source>
</evidence>
<gene>
    <name evidence="8" type="ordered locus">MCRO_0668</name>
</gene>
<feature type="transmembrane region" description="Helical" evidence="6">
    <location>
        <begin position="6"/>
        <end position="27"/>
    </location>
</feature>
<reference evidence="8 9" key="3">
    <citation type="journal article" date="2011" name="J. Bacteriol.">
        <title>Genome sequences of Mycoplasma alligatoris A21JP2T and Mycoplasma crocodyli MP145T.</title>
        <authorList>
            <person name="Brown D.R."/>
            <person name="Farmerie W.G."/>
            <person name="May M."/>
            <person name="Benders G.A."/>
            <person name="Durkin A.S."/>
            <person name="Hlavinka K."/>
            <person name="Hostetler J."/>
            <person name="Jackson J."/>
            <person name="Johnson J."/>
            <person name="Miller R.H."/>
            <person name="Paralanov V."/>
            <person name="Radune D."/>
            <person name="Szczypinski B."/>
            <person name="Glass J.I."/>
        </authorList>
    </citation>
    <scope>NUCLEOTIDE SEQUENCE [LARGE SCALE GENOMIC DNA]</scope>
    <source>
        <strain evidence="9">ATCC 51981 / MP145</strain>
    </source>
</reference>
<proteinExistence type="predicted"/>
<accession>D5E679</accession>
<dbReference type="STRING" id="512564.MCRO_0668"/>
<evidence type="ECO:0000313" key="9">
    <source>
        <dbReference type="Proteomes" id="UP000001845"/>
    </source>
</evidence>
<reference evidence="9" key="1">
    <citation type="submission" date="2010-03" db="EMBL/GenBank/DDBJ databases">
        <title>The complete genome of Mycoplasma crocodyli MP145.</title>
        <authorList>
            <person name="Glass J.I."/>
            <person name="Durkin A.S."/>
            <person name="Hostetler J."/>
            <person name="Jackson J."/>
            <person name="Johnson J."/>
            <person name="May M.A."/>
            <person name="Paralanov V."/>
            <person name="Radune D."/>
            <person name="Szczypinski B."/>
            <person name="Brown D.R."/>
        </authorList>
    </citation>
    <scope>NUCLEOTIDE SEQUENCE [LARGE SCALE GENOMIC DNA]</scope>
    <source>
        <strain evidence="9">ATCC 51981 / MP145</strain>
    </source>
</reference>
<dbReference type="eggNOG" id="COG1284">
    <property type="taxonomic scope" value="Bacteria"/>
</dbReference>
<feature type="transmembrane region" description="Helical" evidence="6">
    <location>
        <begin position="39"/>
        <end position="56"/>
    </location>
</feature>
<dbReference type="Gene3D" id="3.30.70.120">
    <property type="match status" value="1"/>
</dbReference>
<keyword evidence="9" id="KW-1185">Reference proteome</keyword>
<dbReference type="CDD" id="cd16380">
    <property type="entry name" value="YitT_C"/>
    <property type="match status" value="1"/>
</dbReference>
<keyword evidence="3 6" id="KW-0812">Transmembrane</keyword>
<evidence type="ECO:0000256" key="5">
    <source>
        <dbReference type="ARBA" id="ARBA00023136"/>
    </source>
</evidence>
<feature type="transmembrane region" description="Helical" evidence="6">
    <location>
        <begin position="88"/>
        <end position="109"/>
    </location>
</feature>
<name>D5E679_MYCCM</name>
<evidence type="ECO:0000259" key="7">
    <source>
        <dbReference type="Pfam" id="PF10035"/>
    </source>
</evidence>
<comment type="subcellular location">
    <subcellularLocation>
        <location evidence="1">Cell membrane</location>
        <topology evidence="1">Multi-pass membrane protein</topology>
    </subcellularLocation>
</comment>
<evidence type="ECO:0000256" key="2">
    <source>
        <dbReference type="ARBA" id="ARBA00022475"/>
    </source>
</evidence>
<dbReference type="KEGG" id="mcd:MCRO_0668"/>
<dbReference type="PANTHER" id="PTHR33545">
    <property type="entry name" value="UPF0750 MEMBRANE PROTEIN YITT-RELATED"/>
    <property type="match status" value="1"/>
</dbReference>
<sequence>MLAVVFAIIAIIGGTAGVTGIIGEWYSNKTQKSFGSINGYINMAIILVSVIIGSYIPGSLLIKEAKNAYVGPIEDLPLVLKKAWSFELYLSPNFVATVLSNIVFVMVLGKLFPKFKLVRVEIYSMYSEEIKEAVTSDSKTVNGVTLFSAKGGFKGEELNVVTSVALFKQVPRIIKNVRKVDNDAFVSISEIKSIDGYIYLPQEKF</sequence>
<protein>
    <recommendedName>
        <fullName evidence="7">DUF2179 domain-containing protein</fullName>
    </recommendedName>
</protein>
<keyword evidence="2" id="KW-1003">Cell membrane</keyword>
<dbReference type="EMBL" id="CP001991">
    <property type="protein sequence ID" value="ADE19840.1"/>
    <property type="molecule type" value="Genomic_DNA"/>
</dbReference>
<evidence type="ECO:0000313" key="8">
    <source>
        <dbReference type="EMBL" id="ADE19840.1"/>
    </source>
</evidence>
<organism evidence="8 9">
    <name type="scientific">Mycoplasma crocodyli (strain ATCC 51981 / MP145)</name>
    <dbReference type="NCBI Taxonomy" id="512564"/>
    <lineage>
        <taxon>Bacteria</taxon>
        <taxon>Bacillati</taxon>
        <taxon>Mycoplasmatota</taxon>
        <taxon>Mollicutes</taxon>
        <taxon>Mycoplasmataceae</taxon>
        <taxon>Mycoplasma</taxon>
    </lineage>
</organism>
<dbReference type="InterPro" id="IPR015867">
    <property type="entry name" value="N-reg_PII/ATP_PRibTrfase_C"/>
</dbReference>